<dbReference type="EMBL" id="KV751007">
    <property type="protein sequence ID" value="OCL02086.1"/>
    <property type="molecule type" value="Genomic_DNA"/>
</dbReference>
<gene>
    <name evidence="3" type="ORF">AOQ84DRAFT_393204</name>
</gene>
<protein>
    <submittedName>
        <fullName evidence="3">Uncharacterized protein</fullName>
    </submittedName>
</protein>
<dbReference type="Proteomes" id="UP000250140">
    <property type="component" value="Unassembled WGS sequence"/>
</dbReference>
<feature type="compositionally biased region" description="Basic and acidic residues" evidence="2">
    <location>
        <begin position="147"/>
        <end position="160"/>
    </location>
</feature>
<name>A0A8E2ENQ0_9PEZI</name>
<evidence type="ECO:0000313" key="4">
    <source>
        <dbReference type="Proteomes" id="UP000250140"/>
    </source>
</evidence>
<evidence type="ECO:0000256" key="1">
    <source>
        <dbReference type="SAM" id="Coils"/>
    </source>
</evidence>
<feature type="coiled-coil region" evidence="1">
    <location>
        <begin position="32"/>
        <end position="76"/>
    </location>
</feature>
<evidence type="ECO:0000256" key="2">
    <source>
        <dbReference type="SAM" id="MobiDB-lite"/>
    </source>
</evidence>
<proteinExistence type="predicted"/>
<evidence type="ECO:0000313" key="3">
    <source>
        <dbReference type="EMBL" id="OCL02086.1"/>
    </source>
</evidence>
<sequence>MFRKLNSGNSLIIPSPRFLDSDQLQSERRAFLRVVASQNKALDEALKEVEKAKKDAAKLKNKAEKEKEEWKAEELKAPLATFPPPSMYQLEYKAPKVDHASQHMIVGLAMSLEPATSSTPKEPAFNFYSGASNMPHRPSYSPQPGQRPDDQMHKATRAGEHQPPNKQSKHPKDDNNTH</sequence>
<dbReference type="AlphaFoldDB" id="A0A8E2ENQ0"/>
<accession>A0A8E2ENQ0</accession>
<keyword evidence="4" id="KW-1185">Reference proteome</keyword>
<keyword evidence="1" id="KW-0175">Coiled coil</keyword>
<reference evidence="3 4" key="1">
    <citation type="journal article" date="2016" name="Nat. Commun.">
        <title>Ectomycorrhizal ecology is imprinted in the genome of the dominant symbiotic fungus Cenococcum geophilum.</title>
        <authorList>
            <consortium name="DOE Joint Genome Institute"/>
            <person name="Peter M."/>
            <person name="Kohler A."/>
            <person name="Ohm R.A."/>
            <person name="Kuo A."/>
            <person name="Krutzmann J."/>
            <person name="Morin E."/>
            <person name="Arend M."/>
            <person name="Barry K.W."/>
            <person name="Binder M."/>
            <person name="Choi C."/>
            <person name="Clum A."/>
            <person name="Copeland A."/>
            <person name="Grisel N."/>
            <person name="Haridas S."/>
            <person name="Kipfer T."/>
            <person name="LaButti K."/>
            <person name="Lindquist E."/>
            <person name="Lipzen A."/>
            <person name="Maire R."/>
            <person name="Meier B."/>
            <person name="Mihaltcheva S."/>
            <person name="Molinier V."/>
            <person name="Murat C."/>
            <person name="Poggeler S."/>
            <person name="Quandt C.A."/>
            <person name="Sperisen C."/>
            <person name="Tritt A."/>
            <person name="Tisserant E."/>
            <person name="Crous P.W."/>
            <person name="Henrissat B."/>
            <person name="Nehls U."/>
            <person name="Egli S."/>
            <person name="Spatafora J.W."/>
            <person name="Grigoriev I.V."/>
            <person name="Martin F.M."/>
        </authorList>
    </citation>
    <scope>NUCLEOTIDE SEQUENCE [LARGE SCALE GENOMIC DNA]</scope>
    <source>
        <strain evidence="3 4">CBS 207.34</strain>
    </source>
</reference>
<organism evidence="3 4">
    <name type="scientific">Glonium stellatum</name>
    <dbReference type="NCBI Taxonomy" id="574774"/>
    <lineage>
        <taxon>Eukaryota</taxon>
        <taxon>Fungi</taxon>
        <taxon>Dikarya</taxon>
        <taxon>Ascomycota</taxon>
        <taxon>Pezizomycotina</taxon>
        <taxon>Dothideomycetes</taxon>
        <taxon>Pleosporomycetidae</taxon>
        <taxon>Gloniales</taxon>
        <taxon>Gloniaceae</taxon>
        <taxon>Glonium</taxon>
    </lineage>
</organism>
<feature type="region of interest" description="Disordered" evidence="2">
    <location>
        <begin position="114"/>
        <end position="178"/>
    </location>
</feature>